<dbReference type="AlphaFoldDB" id="A0A126UWM0"/>
<dbReference type="Proteomes" id="UP000070371">
    <property type="component" value="Chromosome"/>
</dbReference>
<keyword evidence="2" id="KW-1185">Reference proteome</keyword>
<evidence type="ECO:0000313" key="1">
    <source>
        <dbReference type="EMBL" id="AML50458.1"/>
    </source>
</evidence>
<organism evidence="1 2">
    <name type="scientific">Falsihalocynthiibacter arcticus</name>
    <dbReference type="NCBI Taxonomy" id="1579316"/>
    <lineage>
        <taxon>Bacteria</taxon>
        <taxon>Pseudomonadati</taxon>
        <taxon>Pseudomonadota</taxon>
        <taxon>Alphaproteobacteria</taxon>
        <taxon>Rhodobacterales</taxon>
        <taxon>Roseobacteraceae</taxon>
        <taxon>Falsihalocynthiibacter</taxon>
    </lineage>
</organism>
<dbReference type="KEGG" id="hat:RC74_03505"/>
<protein>
    <submittedName>
        <fullName evidence="1">Uncharacterized protein</fullName>
    </submittedName>
</protein>
<accession>A0A126UWM0</accession>
<gene>
    <name evidence="1" type="ORF">RC74_03505</name>
</gene>
<proteinExistence type="predicted"/>
<name>A0A126UWM0_9RHOB</name>
<dbReference type="EMBL" id="CP014327">
    <property type="protein sequence ID" value="AML50458.1"/>
    <property type="molecule type" value="Genomic_DNA"/>
</dbReference>
<sequence length="103" mass="11109">MASERLSTLRLHGAIAHAPEASERVRLAHEAAELAGVAAEVPRSFCDGNMEQGMATHVDVNLSSGRRQLLGIKNGDAREEVSIAVLLLRLATGRRRVGRRGSR</sequence>
<reference evidence="1 2" key="1">
    <citation type="submission" date="2016-02" db="EMBL/GenBank/DDBJ databases">
        <title>Complete genome sequence of Halocynthiibacter arcticus PAMC 20958t from arctic marine sediment.</title>
        <authorList>
            <person name="Lee Y.M."/>
            <person name="Baek K."/>
            <person name="Lee H.K."/>
            <person name="Shin S.C."/>
        </authorList>
    </citation>
    <scope>NUCLEOTIDE SEQUENCE [LARGE SCALE GENOMIC DNA]</scope>
    <source>
        <strain evidence="1">PAMC 20958</strain>
    </source>
</reference>
<evidence type="ECO:0000313" key="2">
    <source>
        <dbReference type="Proteomes" id="UP000070371"/>
    </source>
</evidence>
<dbReference type="RefSeq" id="WP_039003004.1">
    <property type="nucleotide sequence ID" value="NZ_CP014327.1"/>
</dbReference>